<comment type="caution">
    <text evidence="3">The sequence shown here is derived from an EMBL/GenBank/DDBJ whole genome shotgun (WGS) entry which is preliminary data.</text>
</comment>
<evidence type="ECO:0000259" key="2">
    <source>
        <dbReference type="Pfam" id="PF13439"/>
    </source>
</evidence>
<evidence type="ECO:0000313" key="3">
    <source>
        <dbReference type="EMBL" id="PTQ59107.1"/>
    </source>
</evidence>
<dbReference type="RefSeq" id="WP_167398879.1">
    <property type="nucleotide sequence ID" value="NZ_JASPFP010000001.1"/>
</dbReference>
<keyword evidence="4" id="KW-1185">Reference proteome</keyword>
<dbReference type="PANTHER" id="PTHR12526:SF630">
    <property type="entry name" value="GLYCOSYLTRANSFERASE"/>
    <property type="match status" value="1"/>
</dbReference>
<name>A0A2T5GIH6_9SPHN</name>
<dbReference type="Proteomes" id="UP000244189">
    <property type="component" value="Unassembled WGS sequence"/>
</dbReference>
<proteinExistence type="predicted"/>
<dbReference type="GO" id="GO:0016757">
    <property type="term" value="F:glycosyltransferase activity"/>
    <property type="evidence" value="ECO:0007669"/>
    <property type="project" value="UniProtKB-ARBA"/>
</dbReference>
<protein>
    <submittedName>
        <fullName evidence="3">Glycosyltransferase involved in cell wall biosynthesis</fullName>
    </submittedName>
</protein>
<dbReference type="SUPFAM" id="SSF53756">
    <property type="entry name" value="UDP-Glycosyltransferase/glycogen phosphorylase"/>
    <property type="match status" value="1"/>
</dbReference>
<sequence length="379" mass="41742">MRDAVPADRRTDLAFYTRSLHNGGVDRVVFNLAEEYRDRGMAVDIVVDIDNVHSPFRTLLPSGVEYVVLDARGPIARFTKLQRYLRLARPRAVMCTSFGFPNIYAVTVRRLSDVPFRLMLTEHCFPSVDVADPGPLTSRYWFFRIARFFYPHADAIVAVSQGTADDLADVIRIDPRTVQCIYNPIVSDALHRQAESPIDHRWFTQSSVPVVIAVGRLEPQKDFATLIRAFAQVVQTTPCRLLILGDGSERAMLSRLVASLNLDDLVEMPGFAPNPHAYVARAAVLVLSSRFESLANVVIEAMAVGTPVVATNCPSGPAEALGGGRFGTLVTVGDADELADAMLAVLKSRPARVPASWLEQFSTKWSADRYLESLGLVAP</sequence>
<gene>
    <name evidence="3" type="ORF">C8J26_3434</name>
</gene>
<keyword evidence="3" id="KW-0808">Transferase</keyword>
<evidence type="ECO:0000259" key="1">
    <source>
        <dbReference type="Pfam" id="PF00534"/>
    </source>
</evidence>
<dbReference type="Pfam" id="PF13439">
    <property type="entry name" value="Glyco_transf_4"/>
    <property type="match status" value="1"/>
</dbReference>
<dbReference type="InterPro" id="IPR001296">
    <property type="entry name" value="Glyco_trans_1"/>
</dbReference>
<dbReference type="AlphaFoldDB" id="A0A2T5GIH6"/>
<dbReference type="Pfam" id="PF00534">
    <property type="entry name" value="Glycos_transf_1"/>
    <property type="match status" value="1"/>
</dbReference>
<reference evidence="3 4" key="1">
    <citation type="submission" date="2018-04" db="EMBL/GenBank/DDBJ databases">
        <title>Genomic Encyclopedia of Type Strains, Phase III (KMG-III): the genomes of soil and plant-associated and newly described type strains.</title>
        <authorList>
            <person name="Whitman W."/>
        </authorList>
    </citation>
    <scope>NUCLEOTIDE SEQUENCE [LARGE SCALE GENOMIC DNA]</scope>
    <source>
        <strain evidence="3 4">MA101b</strain>
    </source>
</reference>
<dbReference type="PANTHER" id="PTHR12526">
    <property type="entry name" value="GLYCOSYLTRANSFERASE"/>
    <property type="match status" value="1"/>
</dbReference>
<dbReference type="CDD" id="cd03811">
    <property type="entry name" value="GT4_GT28_WabH-like"/>
    <property type="match status" value="1"/>
</dbReference>
<dbReference type="EMBL" id="QAOG01000006">
    <property type="protein sequence ID" value="PTQ59107.1"/>
    <property type="molecule type" value="Genomic_DNA"/>
</dbReference>
<dbReference type="InterPro" id="IPR028098">
    <property type="entry name" value="Glyco_trans_4-like_N"/>
</dbReference>
<dbReference type="Gene3D" id="3.40.50.2000">
    <property type="entry name" value="Glycogen Phosphorylase B"/>
    <property type="match status" value="2"/>
</dbReference>
<feature type="domain" description="Glycosyl transferase family 1" evidence="1">
    <location>
        <begin position="207"/>
        <end position="352"/>
    </location>
</feature>
<accession>A0A2T5GIH6</accession>
<evidence type="ECO:0000313" key="4">
    <source>
        <dbReference type="Proteomes" id="UP000244189"/>
    </source>
</evidence>
<feature type="domain" description="Glycosyltransferase subfamily 4-like N-terminal" evidence="2">
    <location>
        <begin position="23"/>
        <end position="185"/>
    </location>
</feature>
<organism evidence="3 4">
    <name type="scientific">Sphingomonas aurantiaca</name>
    <dbReference type="NCBI Taxonomy" id="185949"/>
    <lineage>
        <taxon>Bacteria</taxon>
        <taxon>Pseudomonadati</taxon>
        <taxon>Pseudomonadota</taxon>
        <taxon>Alphaproteobacteria</taxon>
        <taxon>Sphingomonadales</taxon>
        <taxon>Sphingomonadaceae</taxon>
        <taxon>Sphingomonas</taxon>
    </lineage>
</organism>